<dbReference type="Pfam" id="PF04186">
    <property type="entry name" value="FxsA"/>
    <property type="match status" value="1"/>
</dbReference>
<dbReference type="Proteomes" id="UP000253083">
    <property type="component" value="Unassembled WGS sequence"/>
</dbReference>
<gene>
    <name evidence="3" type="ORF">DFR28_1106</name>
</gene>
<feature type="region of interest" description="Disordered" evidence="1">
    <location>
        <begin position="122"/>
        <end position="146"/>
    </location>
</feature>
<keyword evidence="2" id="KW-1133">Transmembrane helix</keyword>
<dbReference type="InterPro" id="IPR007313">
    <property type="entry name" value="FxsA"/>
</dbReference>
<dbReference type="GO" id="GO:0016020">
    <property type="term" value="C:membrane"/>
    <property type="evidence" value="ECO:0007669"/>
    <property type="project" value="InterPro"/>
</dbReference>
<protein>
    <submittedName>
        <fullName evidence="3">UPF0716 protein FxsA</fullName>
    </submittedName>
</protein>
<proteinExistence type="predicted"/>
<keyword evidence="2" id="KW-0472">Membrane</keyword>
<dbReference type="EMBL" id="QNRT01000010">
    <property type="protein sequence ID" value="RBP47043.1"/>
    <property type="molecule type" value="Genomic_DNA"/>
</dbReference>
<dbReference type="FunCoup" id="A0A395JEL2">
    <property type="interactions" value="103"/>
</dbReference>
<evidence type="ECO:0000256" key="2">
    <source>
        <dbReference type="SAM" id="Phobius"/>
    </source>
</evidence>
<dbReference type="PANTHER" id="PTHR35335:SF1">
    <property type="entry name" value="UPF0716 PROTEIN FXSA"/>
    <property type="match status" value="1"/>
</dbReference>
<name>A0A395JEL2_9GAMM</name>
<dbReference type="AlphaFoldDB" id="A0A395JEL2"/>
<dbReference type="PANTHER" id="PTHR35335">
    <property type="entry name" value="UPF0716 PROTEIN FXSA"/>
    <property type="match status" value="1"/>
</dbReference>
<evidence type="ECO:0000313" key="3">
    <source>
        <dbReference type="EMBL" id="RBP47043.1"/>
    </source>
</evidence>
<reference evidence="3 4" key="1">
    <citation type="submission" date="2018-06" db="EMBL/GenBank/DDBJ databases">
        <title>Genomic Encyclopedia of Type Strains, Phase IV (KMG-IV): sequencing the most valuable type-strain genomes for metagenomic binning, comparative biology and taxonomic classification.</title>
        <authorList>
            <person name="Goeker M."/>
        </authorList>
    </citation>
    <scope>NUCLEOTIDE SEQUENCE [LARGE SCALE GENOMIC DNA]</scope>
    <source>
        <strain evidence="3 4">DSM 24032</strain>
    </source>
</reference>
<accession>A0A395JEL2</accession>
<feature type="transmembrane region" description="Helical" evidence="2">
    <location>
        <begin position="12"/>
        <end position="36"/>
    </location>
</feature>
<keyword evidence="4" id="KW-1185">Reference proteome</keyword>
<sequence length="146" mass="15620">MPILEISALIRVAGVIGILNTVGFSLLTAMLGAYLVKQQGIATLAKLQEEAQAGRVPAQQMVEGVALLVAGAVLLTPGFITDILGFALLVPPIRIAIVNWVARRALANQTVRYEFRGSQTRAYDSRSNDHGNVIDGEYTSPSDDTK</sequence>
<organism evidence="3 4">
    <name type="scientific">Arenicella xantha</name>
    <dbReference type="NCBI Taxonomy" id="644221"/>
    <lineage>
        <taxon>Bacteria</taxon>
        <taxon>Pseudomonadati</taxon>
        <taxon>Pseudomonadota</taxon>
        <taxon>Gammaproteobacteria</taxon>
        <taxon>Arenicellales</taxon>
        <taxon>Arenicellaceae</taxon>
        <taxon>Arenicella</taxon>
    </lineage>
</organism>
<dbReference type="InParanoid" id="A0A395JEL2"/>
<evidence type="ECO:0000256" key="1">
    <source>
        <dbReference type="SAM" id="MobiDB-lite"/>
    </source>
</evidence>
<evidence type="ECO:0000313" key="4">
    <source>
        <dbReference type="Proteomes" id="UP000253083"/>
    </source>
</evidence>
<comment type="caution">
    <text evidence="3">The sequence shown here is derived from an EMBL/GenBank/DDBJ whole genome shotgun (WGS) entry which is preliminary data.</text>
</comment>
<keyword evidence="2" id="KW-0812">Transmembrane</keyword>
<feature type="transmembrane region" description="Helical" evidence="2">
    <location>
        <begin position="65"/>
        <end position="90"/>
    </location>
</feature>
<dbReference type="NCBIfam" id="NF008528">
    <property type="entry name" value="PRK11463.1-2"/>
    <property type="match status" value="1"/>
</dbReference>